<evidence type="ECO:0000313" key="1">
    <source>
        <dbReference type="EMBL" id="SVD31635.1"/>
    </source>
</evidence>
<dbReference type="AlphaFoldDB" id="A0A382UCQ1"/>
<proteinExistence type="predicted"/>
<feature type="non-terminal residue" evidence="1">
    <location>
        <position position="90"/>
    </location>
</feature>
<reference evidence="1" key="1">
    <citation type="submission" date="2018-05" db="EMBL/GenBank/DDBJ databases">
        <authorList>
            <person name="Lanie J.A."/>
            <person name="Ng W.-L."/>
            <person name="Kazmierczak K.M."/>
            <person name="Andrzejewski T.M."/>
            <person name="Davidsen T.M."/>
            <person name="Wayne K.J."/>
            <person name="Tettelin H."/>
            <person name="Glass J.I."/>
            <person name="Rusch D."/>
            <person name="Podicherti R."/>
            <person name="Tsui H.-C.T."/>
            <person name="Winkler M.E."/>
        </authorList>
    </citation>
    <scope>NUCLEOTIDE SEQUENCE</scope>
</reference>
<sequence length="90" mass="9825">MIRTHQLLKTSGFNLLFLVSLVCASSALSPGVVWAQRGASGPPEHADVEPVNYLPNPYETVRNWGTLPDGRNWGSVSAINVDIDGRHIWA</sequence>
<organism evidence="1">
    <name type="scientific">marine metagenome</name>
    <dbReference type="NCBI Taxonomy" id="408172"/>
    <lineage>
        <taxon>unclassified sequences</taxon>
        <taxon>metagenomes</taxon>
        <taxon>ecological metagenomes</taxon>
    </lineage>
</organism>
<accession>A0A382UCQ1</accession>
<protein>
    <submittedName>
        <fullName evidence="1">Uncharacterized protein</fullName>
    </submittedName>
</protein>
<dbReference type="EMBL" id="UINC01142976">
    <property type="protein sequence ID" value="SVD31635.1"/>
    <property type="molecule type" value="Genomic_DNA"/>
</dbReference>
<gene>
    <name evidence="1" type="ORF">METZ01_LOCUS384489</name>
</gene>
<name>A0A382UCQ1_9ZZZZ</name>